<evidence type="ECO:0000256" key="3">
    <source>
        <dbReference type="ARBA" id="ARBA00022729"/>
    </source>
</evidence>
<reference evidence="4 5" key="1">
    <citation type="submission" date="2017-10" db="EMBL/GenBank/DDBJ databases">
        <title>Genomics of the genus Arcobacter.</title>
        <authorList>
            <person name="Perez-Cataluna A."/>
            <person name="Figueras M.J."/>
        </authorList>
    </citation>
    <scope>NUCLEOTIDE SEQUENCE [LARGE SCALE GENOMIC DNA]</scope>
    <source>
        <strain evidence="4 5">CECT 8441</strain>
    </source>
</reference>
<proteinExistence type="inferred from homology"/>
<dbReference type="Proteomes" id="UP000289758">
    <property type="component" value="Unassembled WGS sequence"/>
</dbReference>
<evidence type="ECO:0008006" key="6">
    <source>
        <dbReference type="Google" id="ProtNLM"/>
    </source>
</evidence>
<gene>
    <name evidence="4" type="ORF">CRV07_09790</name>
</gene>
<dbReference type="EMBL" id="PDKK01000008">
    <property type="protein sequence ID" value="RXK04872.1"/>
    <property type="molecule type" value="Genomic_DNA"/>
</dbReference>
<evidence type="ECO:0000313" key="5">
    <source>
        <dbReference type="Proteomes" id="UP000289758"/>
    </source>
</evidence>
<dbReference type="OrthoDB" id="9125at2"/>
<accession>A0A4Q1AQL6</accession>
<dbReference type="Gene3D" id="2.40.160.10">
    <property type="entry name" value="Porin"/>
    <property type="match status" value="1"/>
</dbReference>
<comment type="similarity">
    <text evidence="1">Belongs to the outer membrane porin (Opr) (TC 1.B.25) family.</text>
</comment>
<comment type="caution">
    <text evidence="4">The sequence shown here is derived from an EMBL/GenBank/DDBJ whole genome shotgun (WGS) entry which is preliminary data.</text>
</comment>
<dbReference type="Pfam" id="PF03573">
    <property type="entry name" value="OprD"/>
    <property type="match status" value="1"/>
</dbReference>
<keyword evidence="2" id="KW-0813">Transport</keyword>
<dbReference type="RefSeq" id="WP_129087513.1">
    <property type="nucleotide sequence ID" value="NZ_CP053836.1"/>
</dbReference>
<dbReference type="GO" id="GO:0016020">
    <property type="term" value="C:membrane"/>
    <property type="evidence" value="ECO:0007669"/>
    <property type="project" value="InterPro"/>
</dbReference>
<sequence length="382" mass="42240">MNKFSLAIVPFFAISSLGASSLKDAIINGKVSGAFQSYYFSRYKDSKKDNDILTLGLDISYMSASYKGFGVKTTVQTATSPWVDEHSKIARKNNMWGSGAQLSEAYLSYSFLKTIANIGRIYFSSPVMGASASRINKESFEGISIINSDISDTIVTLGFMNKFQARTDENGKIGKFRKTFKSAASPWVFRLDNGAYTLALKNKSIENLTLVAAYLDAVDAFKTAYFQVDYKISNYTISSQYYSSKEEGKDRGYLLGFQGKVSFGALDLIAAFTSTGKDADVIPGLGNGADLAYTWSEVFAYQYEKDQNAYKLTAKYNINPNLYLGTSYLDENGAGYNRAYTAIKSGYNFAGKLKGLNIVAAYEMGSKDAKDDELRIRLNYKF</sequence>
<dbReference type="InterPro" id="IPR023614">
    <property type="entry name" value="Porin_dom_sf"/>
</dbReference>
<dbReference type="AlphaFoldDB" id="A0A4Q1AQL6"/>
<evidence type="ECO:0000256" key="1">
    <source>
        <dbReference type="ARBA" id="ARBA00009075"/>
    </source>
</evidence>
<keyword evidence="3" id="KW-0732">Signal</keyword>
<evidence type="ECO:0000256" key="2">
    <source>
        <dbReference type="ARBA" id="ARBA00022448"/>
    </source>
</evidence>
<evidence type="ECO:0000313" key="4">
    <source>
        <dbReference type="EMBL" id="RXK04872.1"/>
    </source>
</evidence>
<protein>
    <recommendedName>
        <fullName evidence="6">Porin</fullName>
    </recommendedName>
</protein>
<dbReference type="InterPro" id="IPR005318">
    <property type="entry name" value="OM_porin_bac"/>
</dbReference>
<organism evidence="4 5">
    <name type="scientific">Halarcobacter ebronensis</name>
    <dbReference type="NCBI Taxonomy" id="1462615"/>
    <lineage>
        <taxon>Bacteria</taxon>
        <taxon>Pseudomonadati</taxon>
        <taxon>Campylobacterota</taxon>
        <taxon>Epsilonproteobacteria</taxon>
        <taxon>Campylobacterales</taxon>
        <taxon>Arcobacteraceae</taxon>
        <taxon>Halarcobacter</taxon>
    </lineage>
</organism>
<name>A0A4Q1AQL6_9BACT</name>
<keyword evidence="5" id="KW-1185">Reference proteome</keyword>